<dbReference type="VEuPathDB" id="MicrosporidiaDB:THOM_2596"/>
<keyword evidence="2" id="KW-1185">Reference proteome</keyword>
<feature type="non-terminal residue" evidence="1">
    <location>
        <position position="1"/>
    </location>
</feature>
<dbReference type="HOGENOM" id="CLU_2020865_0_0_1"/>
<sequence>VHVGAEFNLRDTLGSIFMLRYDLQQGVISFLMRYDVLNLTFYRRLTEFVSVAGEMVAGNSSIGARLGVLLSTHFTDIRVEVNSMMNVILMVEKKLLDCFVFSCCAEVKGAYAVECGLGLSLEI</sequence>
<protein>
    <submittedName>
        <fullName evidence="1">Uncharacterized protein</fullName>
    </submittedName>
</protein>
<dbReference type="EMBL" id="JH994038">
    <property type="protein sequence ID" value="ELQ74501.1"/>
    <property type="molecule type" value="Genomic_DNA"/>
</dbReference>
<accession>L7JTX0</accession>
<dbReference type="AlphaFoldDB" id="L7JTX0"/>
<evidence type="ECO:0000313" key="1">
    <source>
        <dbReference type="EMBL" id="ELQ74501.1"/>
    </source>
</evidence>
<organism evidence="1 2">
    <name type="scientific">Trachipleistophora hominis</name>
    <name type="common">Microsporidian parasite</name>
    <dbReference type="NCBI Taxonomy" id="72359"/>
    <lineage>
        <taxon>Eukaryota</taxon>
        <taxon>Fungi</taxon>
        <taxon>Fungi incertae sedis</taxon>
        <taxon>Microsporidia</taxon>
        <taxon>Pleistophoridae</taxon>
        <taxon>Trachipleistophora</taxon>
    </lineage>
</organism>
<dbReference type="Proteomes" id="UP000011185">
    <property type="component" value="Unassembled WGS sequence"/>
</dbReference>
<dbReference type="Gene3D" id="2.40.160.10">
    <property type="entry name" value="Porin"/>
    <property type="match status" value="1"/>
</dbReference>
<dbReference type="OrthoDB" id="19656at2759"/>
<dbReference type="InterPro" id="IPR023614">
    <property type="entry name" value="Porin_dom_sf"/>
</dbReference>
<gene>
    <name evidence="1" type="ORF">THOM_2596</name>
</gene>
<dbReference type="InParanoid" id="L7JTX0"/>
<evidence type="ECO:0000313" key="2">
    <source>
        <dbReference type="Proteomes" id="UP000011185"/>
    </source>
</evidence>
<name>L7JTX0_TRAHO</name>
<proteinExistence type="predicted"/>
<reference evidence="1 2" key="1">
    <citation type="journal article" date="2012" name="PLoS Pathog.">
        <title>The genome of the obligate intracellular parasite Trachipleistophora hominis: new insights into microsporidian genome dynamics and reductive evolution.</title>
        <authorList>
            <person name="Heinz E."/>
            <person name="Williams T.A."/>
            <person name="Nakjang S."/>
            <person name="Noel C.J."/>
            <person name="Swan D.C."/>
            <person name="Goldberg A.V."/>
            <person name="Harris S.R."/>
            <person name="Weinmaier T."/>
            <person name="Markert S."/>
            <person name="Becher D."/>
            <person name="Bernhardt J."/>
            <person name="Dagan T."/>
            <person name="Hacker C."/>
            <person name="Lucocq J.M."/>
            <person name="Schweder T."/>
            <person name="Rattei T."/>
            <person name="Hall N."/>
            <person name="Hirt R.P."/>
            <person name="Embley T.M."/>
        </authorList>
    </citation>
    <scope>NUCLEOTIDE SEQUENCE [LARGE SCALE GENOMIC DNA]</scope>
</reference>